<comment type="similarity">
    <text evidence="1">Belongs to the universal stress protein A family.</text>
</comment>
<evidence type="ECO:0000256" key="1">
    <source>
        <dbReference type="ARBA" id="ARBA00008791"/>
    </source>
</evidence>
<accession>A0ABP4GE72</accession>
<proteinExistence type="inferred from homology"/>
<dbReference type="SUPFAM" id="SSF52402">
    <property type="entry name" value="Adenine nucleotide alpha hydrolases-like"/>
    <property type="match status" value="2"/>
</dbReference>
<dbReference type="PANTHER" id="PTHR46553:SF3">
    <property type="entry name" value="ADENINE NUCLEOTIDE ALPHA HYDROLASES-LIKE SUPERFAMILY PROTEIN"/>
    <property type="match status" value="1"/>
</dbReference>
<sequence>MGELVIAGFDGSDPSRTAVEWAAREASRRELPLEILQAWPWGPRRPLGTGQAERWARQRLAEHADAIRSRFPRLEVRATHVPDDAVDVLEAASERAAVLVLGSRGLGALRGFLVGSVSHHVLVHATCPVVLVRAPSALTNTPSSDGSAVGGLVVGLDLAHPCQEVLAFAFDAAARRKVPLTVVHAWGPPAGTEYMHFGAIGGLEDELAEPERQALEEAVMPWLGRYPDLPAATALLRGQAGLTLVEAAVTAELLVIGARHRRSPVGAHLGPVAHAVIHHVGCPVAVVPYH</sequence>
<evidence type="ECO:0000313" key="3">
    <source>
        <dbReference type="EMBL" id="GAA1222083.1"/>
    </source>
</evidence>
<evidence type="ECO:0000313" key="4">
    <source>
        <dbReference type="Proteomes" id="UP001500037"/>
    </source>
</evidence>
<name>A0ABP4GE72_9ACTN</name>
<comment type="caution">
    <text evidence="3">The sequence shown here is derived from an EMBL/GenBank/DDBJ whole genome shotgun (WGS) entry which is preliminary data.</text>
</comment>
<reference evidence="4" key="1">
    <citation type="journal article" date="2019" name="Int. J. Syst. Evol. Microbiol.">
        <title>The Global Catalogue of Microorganisms (GCM) 10K type strain sequencing project: providing services to taxonomists for standard genome sequencing and annotation.</title>
        <authorList>
            <consortium name="The Broad Institute Genomics Platform"/>
            <consortium name="The Broad Institute Genome Sequencing Center for Infectious Disease"/>
            <person name="Wu L."/>
            <person name="Ma J."/>
        </authorList>
    </citation>
    <scope>NUCLEOTIDE SEQUENCE [LARGE SCALE GENOMIC DNA]</scope>
    <source>
        <strain evidence="4">JCM 13004</strain>
    </source>
</reference>
<gene>
    <name evidence="3" type="ORF">GCM10009665_10370</name>
</gene>
<dbReference type="EMBL" id="BAAALF010000010">
    <property type="protein sequence ID" value="GAA1222083.1"/>
    <property type="molecule type" value="Genomic_DNA"/>
</dbReference>
<dbReference type="PANTHER" id="PTHR46553">
    <property type="entry name" value="ADENINE NUCLEOTIDE ALPHA HYDROLASES-LIKE SUPERFAMILY PROTEIN"/>
    <property type="match status" value="1"/>
</dbReference>
<keyword evidence="4" id="KW-1185">Reference proteome</keyword>
<dbReference type="InterPro" id="IPR014729">
    <property type="entry name" value="Rossmann-like_a/b/a_fold"/>
</dbReference>
<organism evidence="3 4">
    <name type="scientific">Kitasatospora nipponensis</name>
    <dbReference type="NCBI Taxonomy" id="258049"/>
    <lineage>
        <taxon>Bacteria</taxon>
        <taxon>Bacillati</taxon>
        <taxon>Actinomycetota</taxon>
        <taxon>Actinomycetes</taxon>
        <taxon>Kitasatosporales</taxon>
        <taxon>Streptomycetaceae</taxon>
        <taxon>Kitasatospora</taxon>
    </lineage>
</organism>
<dbReference type="RefSeq" id="WP_344439701.1">
    <property type="nucleotide sequence ID" value="NZ_BAAALF010000010.1"/>
</dbReference>
<dbReference type="PRINTS" id="PR01438">
    <property type="entry name" value="UNVRSLSTRESS"/>
</dbReference>
<dbReference type="InterPro" id="IPR006016">
    <property type="entry name" value="UspA"/>
</dbReference>
<evidence type="ECO:0000259" key="2">
    <source>
        <dbReference type="Pfam" id="PF00582"/>
    </source>
</evidence>
<feature type="domain" description="UspA" evidence="2">
    <location>
        <begin position="5"/>
        <end position="133"/>
    </location>
</feature>
<dbReference type="InterPro" id="IPR006015">
    <property type="entry name" value="Universal_stress_UspA"/>
</dbReference>
<feature type="domain" description="UspA" evidence="2">
    <location>
        <begin position="153"/>
        <end position="288"/>
    </location>
</feature>
<dbReference type="Gene3D" id="3.40.50.620">
    <property type="entry name" value="HUPs"/>
    <property type="match status" value="2"/>
</dbReference>
<protein>
    <submittedName>
        <fullName evidence="3">Universal stress protein</fullName>
    </submittedName>
</protein>
<dbReference type="Proteomes" id="UP001500037">
    <property type="component" value="Unassembled WGS sequence"/>
</dbReference>
<dbReference type="Pfam" id="PF00582">
    <property type="entry name" value="Usp"/>
    <property type="match status" value="2"/>
</dbReference>